<dbReference type="InterPro" id="IPR025990">
    <property type="entry name" value="zinc_ribbon_bacterial"/>
</dbReference>
<keyword evidence="3" id="KW-1185">Reference proteome</keyword>
<feature type="transmembrane region" description="Helical" evidence="1">
    <location>
        <begin position="137"/>
        <end position="166"/>
    </location>
</feature>
<accession>A0A067G380</accession>
<dbReference type="InterPro" id="IPR039987">
    <property type="entry name" value="PGRL1"/>
</dbReference>
<sequence length="296" mass="32581">MAGTGNSITPHVIGSTFVELSRSGRTGAPFSVRISTKSHGNGGGGFAAAATMCKNEEGPSCIFVGPLETASKETLEALYRQARDAYYSGKPLIVDDMFDRVELKLRWYGSKSVIKYPRCSIRRQSTYADAEEDLSQVLALGIIWILILAFGSSICFVPIIYTVFLAYQDAFSRGISYGSHASVSGFLAAVNVILFMAVGSLIGYPIASASVRVLQGLWRNDLVALRGACPNCGEEVFAFVNSDQTKNSPHRSDCHVCGSLLEFRTKVEQSSSRLGRQWVYGRIYLLSRRNRRQRWM</sequence>
<organism evidence="2 3">
    <name type="scientific">Citrus sinensis</name>
    <name type="common">Sweet orange</name>
    <name type="synonym">Citrus aurantium var. sinensis</name>
    <dbReference type="NCBI Taxonomy" id="2711"/>
    <lineage>
        <taxon>Eukaryota</taxon>
        <taxon>Viridiplantae</taxon>
        <taxon>Streptophyta</taxon>
        <taxon>Embryophyta</taxon>
        <taxon>Tracheophyta</taxon>
        <taxon>Spermatophyta</taxon>
        <taxon>Magnoliopsida</taxon>
        <taxon>eudicotyledons</taxon>
        <taxon>Gunneridae</taxon>
        <taxon>Pentapetalae</taxon>
        <taxon>rosids</taxon>
        <taxon>malvids</taxon>
        <taxon>Sapindales</taxon>
        <taxon>Rutaceae</taxon>
        <taxon>Aurantioideae</taxon>
        <taxon>Citrus</taxon>
    </lineage>
</organism>
<dbReference type="Proteomes" id="UP000027120">
    <property type="component" value="Unassembled WGS sequence"/>
</dbReference>
<keyword evidence="1" id="KW-0472">Membrane</keyword>
<dbReference type="eggNOG" id="ENOG502QRUP">
    <property type="taxonomic scope" value="Eukaryota"/>
</dbReference>
<dbReference type="EMBL" id="KK784886">
    <property type="protein sequence ID" value="KDO72835.1"/>
    <property type="molecule type" value="Genomic_DNA"/>
</dbReference>
<reference evidence="2 3" key="1">
    <citation type="submission" date="2014-04" db="EMBL/GenBank/DDBJ databases">
        <authorList>
            <consortium name="International Citrus Genome Consortium"/>
            <person name="Gmitter F."/>
            <person name="Chen C."/>
            <person name="Farmerie W."/>
            <person name="Harkins T."/>
            <person name="Desany B."/>
            <person name="Mohiuddin M."/>
            <person name="Kodira C."/>
            <person name="Borodovsky M."/>
            <person name="Lomsadze A."/>
            <person name="Burns P."/>
            <person name="Jenkins J."/>
            <person name="Prochnik S."/>
            <person name="Shu S."/>
            <person name="Chapman J."/>
            <person name="Pitluck S."/>
            <person name="Schmutz J."/>
            <person name="Rokhsar D."/>
        </authorList>
    </citation>
    <scope>NUCLEOTIDE SEQUENCE</scope>
</reference>
<proteinExistence type="predicted"/>
<name>A0A067G380_CITSI</name>
<keyword evidence="1" id="KW-1133">Transmembrane helix</keyword>
<dbReference type="PANTHER" id="PTHR31032">
    <property type="entry name" value="PGR5-LIKE PROTEIN 1B, CHLOROPLASTIC"/>
    <property type="match status" value="1"/>
</dbReference>
<dbReference type="STRING" id="2711.A0A067G380"/>
<dbReference type="GO" id="GO:0009535">
    <property type="term" value="C:chloroplast thylakoid membrane"/>
    <property type="evidence" value="ECO:0007669"/>
    <property type="project" value="InterPro"/>
</dbReference>
<protein>
    <recommendedName>
        <fullName evidence="4">PGR5-like protein 1B, chloroplastic</fullName>
    </recommendedName>
</protein>
<dbReference type="OrthoDB" id="567232at2759"/>
<dbReference type="AlphaFoldDB" id="A0A067G380"/>
<evidence type="ECO:0000313" key="3">
    <source>
        <dbReference type="Proteomes" id="UP000027120"/>
    </source>
</evidence>
<dbReference type="KEGG" id="cit:102622011"/>
<dbReference type="PaxDb" id="2711-XP_006488341.1"/>
<dbReference type="GO" id="GO:0016730">
    <property type="term" value="F:oxidoreductase activity, acting on iron-sulfur proteins as donors"/>
    <property type="evidence" value="ECO:0000318"/>
    <property type="project" value="GO_Central"/>
</dbReference>
<gene>
    <name evidence="2" type="ORF">CISIN_1g045112mg</name>
</gene>
<evidence type="ECO:0000256" key="1">
    <source>
        <dbReference type="SAM" id="Phobius"/>
    </source>
</evidence>
<dbReference type="Pfam" id="PF14255">
    <property type="entry name" value="Zn_ribbon_21"/>
    <property type="match status" value="1"/>
</dbReference>
<keyword evidence="1" id="KW-0812">Transmembrane</keyword>
<dbReference type="PANTHER" id="PTHR31032:SF2">
    <property type="entry name" value="PGR5-LIKE A PROTEIN"/>
    <property type="match status" value="1"/>
</dbReference>
<feature type="transmembrane region" description="Helical" evidence="1">
    <location>
        <begin position="186"/>
        <end position="207"/>
    </location>
</feature>
<evidence type="ECO:0000313" key="2">
    <source>
        <dbReference type="EMBL" id="KDO72835.1"/>
    </source>
</evidence>
<evidence type="ECO:0008006" key="4">
    <source>
        <dbReference type="Google" id="ProtNLM"/>
    </source>
</evidence>
<dbReference type="GO" id="GO:0009773">
    <property type="term" value="P:photosynthetic electron transport in photosystem I"/>
    <property type="evidence" value="ECO:0000318"/>
    <property type="project" value="GO_Central"/>
</dbReference>